<accession>A0ACA9PP69</accession>
<evidence type="ECO:0000313" key="1">
    <source>
        <dbReference type="EMBL" id="CAG8716142.1"/>
    </source>
</evidence>
<dbReference type="EMBL" id="CAJVQC010022027">
    <property type="protein sequence ID" value="CAG8716142.1"/>
    <property type="molecule type" value="Genomic_DNA"/>
</dbReference>
<name>A0ACA9PP69_9GLOM</name>
<proteinExistence type="predicted"/>
<reference evidence="1" key="1">
    <citation type="submission" date="2021-06" db="EMBL/GenBank/DDBJ databases">
        <authorList>
            <person name="Kallberg Y."/>
            <person name="Tangrot J."/>
            <person name="Rosling A."/>
        </authorList>
    </citation>
    <scope>NUCLEOTIDE SEQUENCE</scope>
    <source>
        <strain evidence="1">MA461A</strain>
    </source>
</reference>
<organism evidence="1 2">
    <name type="scientific">Racocetra persica</name>
    <dbReference type="NCBI Taxonomy" id="160502"/>
    <lineage>
        <taxon>Eukaryota</taxon>
        <taxon>Fungi</taxon>
        <taxon>Fungi incertae sedis</taxon>
        <taxon>Mucoromycota</taxon>
        <taxon>Glomeromycotina</taxon>
        <taxon>Glomeromycetes</taxon>
        <taxon>Diversisporales</taxon>
        <taxon>Gigasporaceae</taxon>
        <taxon>Racocetra</taxon>
    </lineage>
</organism>
<comment type="caution">
    <text evidence="1">The sequence shown here is derived from an EMBL/GenBank/DDBJ whole genome shotgun (WGS) entry which is preliminary data.</text>
</comment>
<gene>
    <name evidence="1" type="ORF">RPERSI_LOCUS10906</name>
</gene>
<sequence length="226" mass="26713">MPYNESISNFKDLGNLEFGESTHGLESDELIYDLEFNEPTYDSVVVVQENKDVELDYSKEKLYKGIVFKSWEEASDTLKLYFQYEGFKLRKGHVEKTSNGTIRKRTMLCEHSGEYKPKNMQLTKETSTKYIKYLWHVNLSQPQKNNPNGNVYITTLDNSHNHDLSPYRTKFFNDSELTQEMYDRVEFYVNTVKLKLLQIQRGKRKDMLNDAASLYEELVRRKNKDP</sequence>
<protein>
    <submittedName>
        <fullName evidence="1">14691_t:CDS:1</fullName>
    </submittedName>
</protein>
<dbReference type="Proteomes" id="UP000789920">
    <property type="component" value="Unassembled WGS sequence"/>
</dbReference>
<evidence type="ECO:0000313" key="2">
    <source>
        <dbReference type="Proteomes" id="UP000789920"/>
    </source>
</evidence>
<keyword evidence="2" id="KW-1185">Reference proteome</keyword>